<accession>A0A5C3PQW3</accession>
<sequence length="216" mass="23371">MTCRLLEIRPRGHSFYSRCATPRGVVALPAPQPSSVLLVLAVDNSTNDGPAFATENYTFTRTSSAMLAQIHLLMLFASTARLRDLRAHETRADQTCYVVRVRPHAGTKNRMHGVQSPESRVAIPAVASAEATSVSSPLMSRVGCSGDCLVSRMSTGSCTCTMYTARLASLTRDVAPGVWHEAYQLHLAHANDSGVGRSISFALARLDRLRTCLTHA</sequence>
<dbReference type="Proteomes" id="UP000308197">
    <property type="component" value="Unassembled WGS sequence"/>
</dbReference>
<reference evidence="1 2" key="1">
    <citation type="journal article" date="2019" name="Nat. Ecol. Evol.">
        <title>Megaphylogeny resolves global patterns of mushroom evolution.</title>
        <authorList>
            <person name="Varga T."/>
            <person name="Krizsan K."/>
            <person name="Foldi C."/>
            <person name="Dima B."/>
            <person name="Sanchez-Garcia M."/>
            <person name="Sanchez-Ramirez S."/>
            <person name="Szollosi G.J."/>
            <person name="Szarkandi J.G."/>
            <person name="Papp V."/>
            <person name="Albert L."/>
            <person name="Andreopoulos W."/>
            <person name="Angelini C."/>
            <person name="Antonin V."/>
            <person name="Barry K.W."/>
            <person name="Bougher N.L."/>
            <person name="Buchanan P."/>
            <person name="Buyck B."/>
            <person name="Bense V."/>
            <person name="Catcheside P."/>
            <person name="Chovatia M."/>
            <person name="Cooper J."/>
            <person name="Damon W."/>
            <person name="Desjardin D."/>
            <person name="Finy P."/>
            <person name="Geml J."/>
            <person name="Haridas S."/>
            <person name="Hughes K."/>
            <person name="Justo A."/>
            <person name="Karasinski D."/>
            <person name="Kautmanova I."/>
            <person name="Kiss B."/>
            <person name="Kocsube S."/>
            <person name="Kotiranta H."/>
            <person name="LaButti K.M."/>
            <person name="Lechner B.E."/>
            <person name="Liimatainen K."/>
            <person name="Lipzen A."/>
            <person name="Lukacs Z."/>
            <person name="Mihaltcheva S."/>
            <person name="Morgado L.N."/>
            <person name="Niskanen T."/>
            <person name="Noordeloos M.E."/>
            <person name="Ohm R.A."/>
            <person name="Ortiz-Santana B."/>
            <person name="Ovrebo C."/>
            <person name="Racz N."/>
            <person name="Riley R."/>
            <person name="Savchenko A."/>
            <person name="Shiryaev A."/>
            <person name="Soop K."/>
            <person name="Spirin V."/>
            <person name="Szebenyi C."/>
            <person name="Tomsovsky M."/>
            <person name="Tulloss R.E."/>
            <person name="Uehling J."/>
            <person name="Grigoriev I.V."/>
            <person name="Vagvolgyi C."/>
            <person name="Papp T."/>
            <person name="Martin F.M."/>
            <person name="Miettinen O."/>
            <person name="Hibbett D.S."/>
            <person name="Nagy L.G."/>
        </authorList>
    </citation>
    <scope>NUCLEOTIDE SEQUENCE [LARGE SCALE GENOMIC DNA]</scope>
    <source>
        <strain evidence="1 2">HHB13444</strain>
    </source>
</reference>
<organism evidence="1 2">
    <name type="scientific">Polyporus arcularius HHB13444</name>
    <dbReference type="NCBI Taxonomy" id="1314778"/>
    <lineage>
        <taxon>Eukaryota</taxon>
        <taxon>Fungi</taxon>
        <taxon>Dikarya</taxon>
        <taxon>Basidiomycota</taxon>
        <taxon>Agaricomycotina</taxon>
        <taxon>Agaricomycetes</taxon>
        <taxon>Polyporales</taxon>
        <taxon>Polyporaceae</taxon>
        <taxon>Polyporus</taxon>
    </lineage>
</organism>
<dbReference type="AlphaFoldDB" id="A0A5C3PQW3"/>
<dbReference type="InParanoid" id="A0A5C3PQW3"/>
<evidence type="ECO:0000313" key="1">
    <source>
        <dbReference type="EMBL" id="TFK92145.1"/>
    </source>
</evidence>
<protein>
    <submittedName>
        <fullName evidence="1">Uncharacterized protein</fullName>
    </submittedName>
</protein>
<evidence type="ECO:0000313" key="2">
    <source>
        <dbReference type="Proteomes" id="UP000308197"/>
    </source>
</evidence>
<dbReference type="EMBL" id="ML211004">
    <property type="protein sequence ID" value="TFK92145.1"/>
    <property type="molecule type" value="Genomic_DNA"/>
</dbReference>
<proteinExistence type="predicted"/>
<gene>
    <name evidence="1" type="ORF">K466DRAFT_256382</name>
</gene>
<name>A0A5C3PQW3_9APHY</name>
<keyword evidence="2" id="KW-1185">Reference proteome</keyword>